<gene>
    <name evidence="3" type="ORF">AWM75_07125</name>
</gene>
<dbReference type="Proteomes" id="UP000062260">
    <property type="component" value="Chromosome"/>
</dbReference>
<proteinExistence type="predicted"/>
<dbReference type="InterPro" id="IPR007737">
    <property type="entry name" value="Mga_HTH"/>
</dbReference>
<evidence type="ECO:0000256" key="1">
    <source>
        <dbReference type="ARBA" id="ARBA00023015"/>
    </source>
</evidence>
<dbReference type="Gene3D" id="1.10.10.10">
    <property type="entry name" value="Winged helix-like DNA-binding domain superfamily/Winged helix DNA-binding domain"/>
    <property type="match status" value="1"/>
</dbReference>
<organism evidence="3 4">
    <name type="scientific">Aerococcus urinaehominis</name>
    <dbReference type="NCBI Taxonomy" id="128944"/>
    <lineage>
        <taxon>Bacteria</taxon>
        <taxon>Bacillati</taxon>
        <taxon>Bacillota</taxon>
        <taxon>Bacilli</taxon>
        <taxon>Lactobacillales</taxon>
        <taxon>Aerococcaceae</taxon>
        <taxon>Aerococcus</taxon>
    </lineage>
</organism>
<dbReference type="KEGG" id="auh:AWM75_07125"/>
<dbReference type="EMBL" id="CP014163">
    <property type="protein sequence ID" value="AMB99747.1"/>
    <property type="molecule type" value="Genomic_DNA"/>
</dbReference>
<keyword evidence="2" id="KW-0804">Transcription</keyword>
<sequence>MHELLKLQDQRHLSLITLFYYNQQPLDLSYLAQEMNLSERTVSELITETNNRYTYLTIQARPDQSLELLFQEGINIDSFFHDLYAQSTAYQLIEYIFFNEACSINDLEKQMTISRSSIQRTLSQIRSVLQANFSITISRSPYRLEGREADIRYFYTHYFMEKYEGSNWPFTFNLQDFDDLIQDVALEINYNDYFIDYRHLRFYIAVNFFRYQAGHLTEDFTDKAEQVIEQLSPQVLDRLQQFFGQAMTPALAKQIFGRHVARDFYYTIAEMHEKLPQNNYYSQLNAMFVQQMDLVCQEFNMTLANRDLVILEMHNSYFLNTNPGNRKYILHNHSAIIISDLRQHYPKVIDLLITSYQNVPASKRNLFRIDRALHQIIVSSAATVWEDFFYQIQAQLPKVKIAIINIARLAHIHIIKENLNYWFGQAIEFVTPNQLHYGQDQMVTIDADIIISASSVQVADHVHYISIRETITYNEINQIMAAILAVRNQAKLK</sequence>
<evidence type="ECO:0000313" key="4">
    <source>
        <dbReference type="Proteomes" id="UP000062260"/>
    </source>
</evidence>
<keyword evidence="4" id="KW-1185">Reference proteome</keyword>
<protein>
    <submittedName>
        <fullName evidence="3">Uncharacterized protein</fullName>
    </submittedName>
</protein>
<dbReference type="Pfam" id="PF05043">
    <property type="entry name" value="Mga"/>
    <property type="match status" value="1"/>
</dbReference>
<accession>A0A0X8FM36</accession>
<dbReference type="PANTHER" id="PTHR30185">
    <property type="entry name" value="CRYPTIC BETA-GLUCOSIDE BGL OPERON ANTITERMINATOR"/>
    <property type="match status" value="1"/>
</dbReference>
<evidence type="ECO:0000256" key="2">
    <source>
        <dbReference type="ARBA" id="ARBA00023163"/>
    </source>
</evidence>
<reference evidence="3 4" key="1">
    <citation type="journal article" date="2016" name="Genome Announc.">
        <title>Complete Genome Sequences of Aerococcus christensenii CCUG 28831T, Aerococcus sanguinicola CCUG 43001T, Aerococcus urinae CCUG 36881T, Aerococcus urinaeequi CCUG 28094T, Aerococcus urinaehominis CCUG 42038 BT, and Aerococcus viridans CCUG 4311T.</title>
        <authorList>
            <person name="Carkaci D."/>
            <person name="Dargis R."/>
            <person name="Nielsen X.C."/>
            <person name="Skovgaard O."/>
            <person name="Fuursted K."/>
            <person name="Christensen J.J."/>
        </authorList>
    </citation>
    <scope>NUCLEOTIDE SEQUENCE [LARGE SCALE GENOMIC DNA]</scope>
    <source>
        <strain evidence="3 4">CCUG42038B</strain>
    </source>
</reference>
<dbReference type="OrthoDB" id="1711164at2"/>
<keyword evidence="1" id="KW-0805">Transcription regulation</keyword>
<dbReference type="RefSeq" id="WP_067980103.1">
    <property type="nucleotide sequence ID" value="NZ_CP014163.1"/>
</dbReference>
<dbReference type="AlphaFoldDB" id="A0A0X8FM36"/>
<dbReference type="InterPro" id="IPR050661">
    <property type="entry name" value="BglG_antiterminators"/>
</dbReference>
<dbReference type="Pfam" id="PF08270">
    <property type="entry name" value="PRD_Mga"/>
    <property type="match status" value="1"/>
</dbReference>
<dbReference type="InterPro" id="IPR013236">
    <property type="entry name" value="Mga_PRD_dom"/>
</dbReference>
<name>A0A0X8FM36_9LACT</name>
<dbReference type="STRING" id="128944.AWM75_07125"/>
<dbReference type="PANTHER" id="PTHR30185:SF18">
    <property type="entry name" value="TRANSCRIPTIONAL REGULATOR MTLR"/>
    <property type="match status" value="1"/>
</dbReference>
<reference evidence="4" key="2">
    <citation type="submission" date="2016-01" db="EMBL/GenBank/DDBJ databases">
        <title>Six Aerococcus type strain genome sequencing and assembly using PacBio and Illumina Hiseq.</title>
        <authorList>
            <person name="Carkaci D."/>
            <person name="Dargis R."/>
            <person name="Nielsen X.C."/>
            <person name="Skovgaard O."/>
            <person name="Fuursted K."/>
            <person name="Christensen J.J."/>
        </authorList>
    </citation>
    <scope>NUCLEOTIDE SEQUENCE [LARGE SCALE GENOMIC DNA]</scope>
    <source>
        <strain evidence="4">CCUG42038B</strain>
    </source>
</reference>
<dbReference type="InterPro" id="IPR036388">
    <property type="entry name" value="WH-like_DNA-bd_sf"/>
</dbReference>
<evidence type="ECO:0000313" key="3">
    <source>
        <dbReference type="EMBL" id="AMB99747.1"/>
    </source>
</evidence>